<evidence type="ECO:0000256" key="7">
    <source>
        <dbReference type="SAM" id="SignalP"/>
    </source>
</evidence>
<dbReference type="Proteomes" id="UP001141327">
    <property type="component" value="Unassembled WGS sequence"/>
</dbReference>
<dbReference type="Pfam" id="PF02580">
    <property type="entry name" value="Tyr_Deacylase"/>
    <property type="match status" value="1"/>
</dbReference>
<dbReference type="GO" id="GO:0006508">
    <property type="term" value="P:proteolysis"/>
    <property type="evidence" value="ECO:0007669"/>
    <property type="project" value="UniProtKB-KW"/>
</dbReference>
<evidence type="ECO:0000256" key="1">
    <source>
        <dbReference type="ARBA" id="ARBA00011079"/>
    </source>
</evidence>
<protein>
    <submittedName>
        <fullName evidence="8">Thymus-specific serine protease</fullName>
    </submittedName>
</protein>
<feature type="region of interest" description="Disordered" evidence="6">
    <location>
        <begin position="1066"/>
        <end position="1093"/>
    </location>
</feature>
<feature type="region of interest" description="Disordered" evidence="6">
    <location>
        <begin position="1438"/>
        <end position="1558"/>
    </location>
</feature>
<feature type="compositionally biased region" description="Basic and acidic residues" evidence="6">
    <location>
        <begin position="1505"/>
        <end position="1515"/>
    </location>
</feature>
<accession>A0ABQ8U7Y3</accession>
<dbReference type="InterPro" id="IPR008758">
    <property type="entry name" value="Peptidase_S28"/>
</dbReference>
<dbReference type="Pfam" id="PF24681">
    <property type="entry name" value="Kelch_KLHDC2_KLHL20_DRC7"/>
    <property type="match status" value="2"/>
</dbReference>
<evidence type="ECO:0000256" key="2">
    <source>
        <dbReference type="ARBA" id="ARBA00022670"/>
    </source>
</evidence>
<sequence>MMRFLTAFLCFSVVLGVSRTKQHFQTLLWQEAEGEATNGAAPELWFTQQKLNHFDLSDSRTWSQKYYVNDSFWGGPGSPIFLMLGGEGPVNPNCVGGRFVFADWAQKFKAMAICVEHRFYGKSIPTKDVSTDSLKYLSSDQALADYALFRQFIAQKYNAPASKWIAFGGSYSGSLAAWQRIKYPHLFAGALASSAPVLAKEDYPEYFDVVQKSLGPACASRVQQATAKVDALLDTPAGRRQLEQLFGTCDPISSDQDAQQFAESISDPICGVVQYNLDNNGHKMNIDQMCSLLTAGSDPLQAYANAIQVVNNQTGGSCIDSSYQAMLRQMRDTSPSSEFLSSRSWTYQTCIEFGYFQRTKDGMSPFSTRITLPFFEQICKDVYGAPLIPDTAWINTYYGATHPVATNIVYPNGGVDPWHVLGVLEDISPEQPHYLIQNTAHCADLYAPRDSDDGQLKTFRQQALMLLQKWLAASYPTPWSKFIFEKSVPRRNPRLFLESSSNMDRWSFKERGSFGVFSRNVLPAGCWCRFVDDLEFHVSPRGSTAVQFDPREMLQNWEEIPAEKSEEKEKSGTSSTRGRHPTTAAALRDTLYMMDYVENNSSQIRPDGHYRDFLLLSHIFLLDGSMPRRMKARPDLPLGSSTPWIAPGDPASEPAGGCASGNPNPFVGIPLGIGRHSHQRFLFGAAGSPMSPVAMAMESKPPGAGGSLSPPSPPKGGSASEAQLASLRAAPAEHAATALASAFSEVGLFTGPPALWPLGYAARSQEGPLLLSVASMGPLMGYPEAPVPPPFQWRKLDFFQTSSSLPPALAGHAADLCGSQLLALGGPCVGGVVEDDHNVHIIDMLQERYETRNIGYHGVASPTGYFRATVVTWPAAPAQGRGNAMLVFGGQSPRDRKFSDNLYRIDLEKWTWTLQETTGTRPSPRWSHKALVYKNKMWVYGGSTDEGQSNDLYALDLDTWEWTRVLLMPRLRIPDQAAPGAGFFKAPVLRASPMGPHPGVASMPGGLAGSSMPGMPIAPGMPALAPLAAGTTLPALNLPAIHPHPHPHALPAIPSTPLRPFVATHPQLQQQPQQLQQQPQQQAGGPAQGPLPVLVGPGGLPSLPCSSSPFRNAHSMVLYGHKAIVFGGWNTCDCNDTFEIDLDSCTWAPIDTTGPLPPSRNAHTAVLYGDWMCIFGGHHAGYYLNDVHALNLVSRQWHSIAAQAPPPARCDHVAAIQGPKMLVFGGGQNPPYRFSDAHALDLSGLAAFLPPVSPAPGPAPSMAGHPSRSIAVSSEARHPCCPIILRRRRAPPTLLGADSRGVRLDLGDKQSGMKVVIQRVTGASVTVSGAIVGQIGRGVCCLVGIEENDTAADSEYICRKILTTRLWDDDGVPWRKSVMDILGGVLLVSQAAHDMWARFVALVRGSYGSAPPDRVQSPCTICLDSRSIGLTPVGAALAAKQQHRDNTGVPSPAPSTPGEGDSPASTPPIGAASAPPAAERSNGAMRTAARKAEKRAVQAAQAAQREAREARRPQRPDGATHPTGATGAPPPPGPPEEAPLAQQAEPQPPQAPSSPVGQ</sequence>
<dbReference type="InterPro" id="IPR015915">
    <property type="entry name" value="Kelch-typ_b-propeller"/>
</dbReference>
<dbReference type="SUPFAM" id="SSF117281">
    <property type="entry name" value="Kelch motif"/>
    <property type="match status" value="2"/>
</dbReference>
<evidence type="ECO:0000256" key="4">
    <source>
        <dbReference type="ARBA" id="ARBA00022801"/>
    </source>
</evidence>
<dbReference type="InterPro" id="IPR003732">
    <property type="entry name" value="Daa-tRNA_deacyls_DTD"/>
</dbReference>
<evidence type="ECO:0000256" key="3">
    <source>
        <dbReference type="ARBA" id="ARBA00022729"/>
    </source>
</evidence>
<dbReference type="SUPFAM" id="SSF69500">
    <property type="entry name" value="DTD-like"/>
    <property type="match status" value="1"/>
</dbReference>
<dbReference type="Gene3D" id="2.120.10.80">
    <property type="entry name" value="Kelch-type beta propeller"/>
    <property type="match status" value="2"/>
</dbReference>
<dbReference type="InterPro" id="IPR042269">
    <property type="entry name" value="Ser_carbopepase_S28_SKS"/>
</dbReference>
<feature type="compositionally biased region" description="Low complexity" evidence="6">
    <location>
        <begin position="1462"/>
        <end position="1478"/>
    </location>
</feature>
<comment type="similarity">
    <text evidence="1">Belongs to the peptidase S28 family.</text>
</comment>
<dbReference type="Gene3D" id="3.50.80.10">
    <property type="entry name" value="D-tyrosyl-tRNA(Tyr) deacylase"/>
    <property type="match status" value="1"/>
</dbReference>
<keyword evidence="4" id="KW-0378">Hydrolase</keyword>
<keyword evidence="5" id="KW-0325">Glycoprotein</keyword>
<dbReference type="PANTHER" id="PTHR11010:SF117">
    <property type="entry name" value="SERINE PROTEASE 16"/>
    <property type="match status" value="1"/>
</dbReference>
<evidence type="ECO:0000313" key="9">
    <source>
        <dbReference type="Proteomes" id="UP001141327"/>
    </source>
</evidence>
<dbReference type="GO" id="GO:0008233">
    <property type="term" value="F:peptidase activity"/>
    <property type="evidence" value="ECO:0007669"/>
    <property type="project" value="UniProtKB-KW"/>
</dbReference>
<dbReference type="InterPro" id="IPR023509">
    <property type="entry name" value="DTD-like_sf"/>
</dbReference>
<feature type="compositionally biased region" description="Pro residues" evidence="6">
    <location>
        <begin position="1528"/>
        <end position="1537"/>
    </location>
</feature>
<evidence type="ECO:0000313" key="8">
    <source>
        <dbReference type="EMBL" id="KAJ4455439.1"/>
    </source>
</evidence>
<dbReference type="InterPro" id="IPR029058">
    <property type="entry name" value="AB_hydrolase_fold"/>
</dbReference>
<gene>
    <name evidence="8" type="ORF">PAPYR_9586</name>
</gene>
<keyword evidence="3 7" id="KW-0732">Signal</keyword>
<feature type="chain" id="PRO_5045042405" evidence="7">
    <location>
        <begin position="17"/>
        <end position="1558"/>
    </location>
</feature>
<dbReference type="Pfam" id="PF05577">
    <property type="entry name" value="Peptidase_S28"/>
    <property type="match status" value="1"/>
</dbReference>
<dbReference type="Gene3D" id="1.20.120.980">
    <property type="entry name" value="Serine carboxypeptidase S28, SKS domain"/>
    <property type="match status" value="1"/>
</dbReference>
<feature type="region of interest" description="Disordered" evidence="6">
    <location>
        <begin position="695"/>
        <end position="722"/>
    </location>
</feature>
<organism evidence="8 9">
    <name type="scientific">Paratrimastix pyriformis</name>
    <dbReference type="NCBI Taxonomy" id="342808"/>
    <lineage>
        <taxon>Eukaryota</taxon>
        <taxon>Metamonada</taxon>
        <taxon>Preaxostyla</taxon>
        <taxon>Paratrimastigidae</taxon>
        <taxon>Paratrimastix</taxon>
    </lineage>
</organism>
<dbReference type="PANTHER" id="PTHR11010">
    <property type="entry name" value="PROTEASE S28 PRO-X CARBOXYPEPTIDASE-RELATED"/>
    <property type="match status" value="1"/>
</dbReference>
<comment type="caution">
    <text evidence="8">The sequence shown here is derived from an EMBL/GenBank/DDBJ whole genome shotgun (WGS) entry which is preliminary data.</text>
</comment>
<dbReference type="Gene3D" id="3.40.50.1820">
    <property type="entry name" value="alpha/beta hydrolase"/>
    <property type="match status" value="1"/>
</dbReference>
<keyword evidence="2 8" id="KW-0645">Protease</keyword>
<evidence type="ECO:0000256" key="5">
    <source>
        <dbReference type="ARBA" id="ARBA00023180"/>
    </source>
</evidence>
<name>A0ABQ8U7Y3_9EUKA</name>
<reference evidence="8" key="1">
    <citation type="journal article" date="2022" name="bioRxiv">
        <title>Genomics of Preaxostyla Flagellates Illuminates Evolutionary Transitions and the Path Towards Mitochondrial Loss.</title>
        <authorList>
            <person name="Novak L.V.F."/>
            <person name="Treitli S.C."/>
            <person name="Pyrih J."/>
            <person name="Halakuc P."/>
            <person name="Pipaliya S.V."/>
            <person name="Vacek V."/>
            <person name="Brzon O."/>
            <person name="Soukal P."/>
            <person name="Eme L."/>
            <person name="Dacks J.B."/>
            <person name="Karnkowska A."/>
            <person name="Elias M."/>
            <person name="Hampl V."/>
        </authorList>
    </citation>
    <scope>NUCLEOTIDE SEQUENCE</scope>
    <source>
        <strain evidence="8">RCP-MX</strain>
    </source>
</reference>
<dbReference type="EMBL" id="JAPMOS010000107">
    <property type="protein sequence ID" value="KAJ4455439.1"/>
    <property type="molecule type" value="Genomic_DNA"/>
</dbReference>
<feature type="compositionally biased region" description="Basic and acidic residues" evidence="6">
    <location>
        <begin position="561"/>
        <end position="571"/>
    </location>
</feature>
<feature type="signal peptide" evidence="7">
    <location>
        <begin position="1"/>
        <end position="16"/>
    </location>
</feature>
<dbReference type="SUPFAM" id="SSF53474">
    <property type="entry name" value="alpha/beta-Hydrolases"/>
    <property type="match status" value="1"/>
</dbReference>
<evidence type="ECO:0000256" key="6">
    <source>
        <dbReference type="SAM" id="MobiDB-lite"/>
    </source>
</evidence>
<feature type="region of interest" description="Disordered" evidence="6">
    <location>
        <begin position="558"/>
        <end position="581"/>
    </location>
</feature>
<keyword evidence="9" id="KW-1185">Reference proteome</keyword>
<proteinExistence type="inferred from homology"/>